<dbReference type="Proteomes" id="UP000006201">
    <property type="component" value="Unassembled WGS sequence"/>
</dbReference>
<feature type="binding site" evidence="8">
    <location>
        <position position="380"/>
    </location>
    <ligand>
        <name>[4Fe-4S] cluster</name>
        <dbReference type="ChEBI" id="CHEBI:49883"/>
        <label>1</label>
    </ligand>
</feature>
<comment type="subcellular location">
    <subcellularLocation>
        <location evidence="8">Cell inner membrane</location>
        <topology evidence="8">Peripheral membrane protein</topology>
    </subcellularLocation>
</comment>
<dbReference type="PANTHER" id="PTHR43034:SF2">
    <property type="entry name" value="ION-TRANSLOCATING OXIDOREDUCTASE COMPLEX SUBUNIT C"/>
    <property type="match status" value="1"/>
</dbReference>
<dbReference type="InterPro" id="IPR019554">
    <property type="entry name" value="Soluble_ligand-bd"/>
</dbReference>
<evidence type="ECO:0000256" key="8">
    <source>
        <dbReference type="HAMAP-Rule" id="MF_00461"/>
    </source>
</evidence>
<organism evidence="12 13">
    <name type="scientific">Pseudoalteromonas tunicata D2</name>
    <dbReference type="NCBI Taxonomy" id="87626"/>
    <lineage>
        <taxon>Bacteria</taxon>
        <taxon>Pseudomonadati</taxon>
        <taxon>Pseudomonadota</taxon>
        <taxon>Gammaproteobacteria</taxon>
        <taxon>Alteromonadales</taxon>
        <taxon>Pseudoalteromonadaceae</taxon>
        <taxon>Pseudoalteromonas</taxon>
    </lineage>
</organism>
<evidence type="ECO:0000256" key="9">
    <source>
        <dbReference type="SAM" id="Coils"/>
    </source>
</evidence>
<keyword evidence="6 8" id="KW-0408">Iron</keyword>
<comment type="cofactor">
    <cofactor evidence="8">
        <name>[4Fe-4S] cluster</name>
        <dbReference type="ChEBI" id="CHEBI:49883"/>
    </cofactor>
    <text evidence="8">Binds 2 [4Fe-4S] clusters per subunit.</text>
</comment>
<comment type="caution">
    <text evidence="12">The sequence shown here is derived from an EMBL/GenBank/DDBJ whole genome shotgun (WGS) entry which is preliminary data.</text>
</comment>
<feature type="binding site" evidence="8">
    <location>
        <position position="426"/>
    </location>
    <ligand>
        <name>[4Fe-4S] cluster</name>
        <dbReference type="ChEBI" id="CHEBI:49883"/>
        <label>1</label>
    </ligand>
</feature>
<comment type="similarity">
    <text evidence="8">Belongs to the 4Fe4S bacterial-type ferredoxin family. RnfC subfamily.</text>
</comment>
<dbReference type="NCBIfam" id="NF003454">
    <property type="entry name" value="PRK05035.1"/>
    <property type="match status" value="1"/>
</dbReference>
<evidence type="ECO:0000256" key="10">
    <source>
        <dbReference type="SAM" id="MobiDB-lite"/>
    </source>
</evidence>
<keyword evidence="7 8" id="KW-0411">Iron-sulfur</keyword>
<dbReference type="GO" id="GO:0005886">
    <property type="term" value="C:plasma membrane"/>
    <property type="evidence" value="ECO:0007669"/>
    <property type="project" value="UniProtKB-SubCell"/>
</dbReference>
<feature type="compositionally biased region" description="Low complexity" evidence="10">
    <location>
        <begin position="720"/>
        <end position="740"/>
    </location>
</feature>
<dbReference type="Gene3D" id="3.30.70.20">
    <property type="match status" value="1"/>
</dbReference>
<dbReference type="Pfam" id="PF10531">
    <property type="entry name" value="SLBB"/>
    <property type="match status" value="1"/>
</dbReference>
<dbReference type="InterPro" id="IPR017900">
    <property type="entry name" value="4Fe4S_Fe_S_CS"/>
</dbReference>
<evidence type="ECO:0000259" key="11">
    <source>
        <dbReference type="PROSITE" id="PS51379"/>
    </source>
</evidence>
<dbReference type="RefSeq" id="WP_009839467.1">
    <property type="nucleotide sequence ID" value="NZ_CH959301.1"/>
</dbReference>
<dbReference type="eggNOG" id="COG4656">
    <property type="taxonomic scope" value="Bacteria"/>
</dbReference>
<keyword evidence="8" id="KW-1003">Cell membrane</keyword>
<feature type="compositionally biased region" description="Polar residues" evidence="10">
    <location>
        <begin position="745"/>
        <end position="770"/>
    </location>
</feature>
<dbReference type="PANTHER" id="PTHR43034">
    <property type="entry name" value="ION-TRANSLOCATING OXIDOREDUCTASE COMPLEX SUBUNIT C"/>
    <property type="match status" value="1"/>
</dbReference>
<dbReference type="InterPro" id="IPR010208">
    <property type="entry name" value="Ion_transpt_RnfC/RsxC"/>
</dbReference>
<feature type="compositionally biased region" description="Polar residues" evidence="10">
    <location>
        <begin position="815"/>
        <end position="830"/>
    </location>
</feature>
<feature type="coiled-coil region" evidence="9">
    <location>
        <begin position="436"/>
        <end position="477"/>
    </location>
</feature>
<keyword evidence="4 8" id="KW-0677">Repeat</keyword>
<keyword evidence="3 8" id="KW-0479">Metal-binding</keyword>
<keyword evidence="13" id="KW-1185">Reference proteome</keyword>
<dbReference type="SUPFAM" id="SSF142019">
    <property type="entry name" value="Nqo1 FMN-binding domain-like"/>
    <property type="match status" value="1"/>
</dbReference>
<sequence length="872" mass="92861">MDSLLTQIDNGTIWPIPGGIHPVGHKEQSSQTPIERLALPNEFVIPLKQHIGTQGTLLVNIGDRVLKGQALTEPKGHWALPVHAPTSGIISNIASLPSAHPSALPELSIVLTADNNDTWCELTPCDNYLELCASEIINKIRSAGISGMGGAGFATYVKAQPLQKIDYLIVNGVECEPYITSDDRLMQEHATTIIEGSLILAHVLKPERILIGIEDNKPEAIAAMQAAAKPYPHILIRVVPTKYPSGGEKQLIQLLTGQEVPNGKIPADIGIVVQNVATLFAIEQAVVHGKPLIERVVTITGHTIKSPGNAWVLLGTQVRELLLQRGFEPEAEQRVIMGGPMMGFTLPTVRVPVIKTTNCILAPSQVEQPFAGDEKACIRCSACADACPASLLPQQLQWFAKSQEFDKLEQHNLFDCIECGACAFVCPSEIPLVQYYRVAKVQIKEQKAEKAKAERAKERFEIRNRRLEKELAERQNRGKRPAAKVSEQAADAIQAALARTQNTASTSDDSTQDMAAIRAQRKEAARLYKEQKAAEHQDTPSNIESSAIPAEDKKSAVAAAIARAKAKKLAAEQPSDEAEPTPDTGNKDKKAAVAAAIARAKAKKLEAELLSDDEIADSAANDKKAAVAAAIARAKAKKLAAEQPNNEAEALPDTSANDKKAAVAAAIARAKAKKLAAQAQDNAPASTTTDTEVSDSLTRSSDAATPQNELSDADDKKAKVAAAIARAKAKKLAAQAQDNAPASIITDTEVSDNSTRSSDTATPQNEQTVLSDADDKKAKVAAAIARAKAKKLAAQAQDNAPASTITDTEVRDNSTRSSDTATPQNEQTVLSDADDKKAKVAAAIARAKAKKLAAAQQAASPNHSTTEDDTQS</sequence>
<dbReference type="SUPFAM" id="SSF46548">
    <property type="entry name" value="alpha-helical ferredoxin"/>
    <property type="match status" value="1"/>
</dbReference>
<evidence type="ECO:0000256" key="3">
    <source>
        <dbReference type="ARBA" id="ARBA00022723"/>
    </source>
</evidence>
<evidence type="ECO:0000256" key="5">
    <source>
        <dbReference type="ARBA" id="ARBA00022982"/>
    </source>
</evidence>
<feature type="binding site" evidence="8">
    <location>
        <position position="422"/>
    </location>
    <ligand>
        <name>[4Fe-4S] cluster</name>
        <dbReference type="ChEBI" id="CHEBI:49883"/>
        <label>2</label>
    </ligand>
</feature>
<dbReference type="PROSITE" id="PS00198">
    <property type="entry name" value="4FE4S_FER_1"/>
    <property type="match status" value="1"/>
</dbReference>
<keyword evidence="8" id="KW-0472">Membrane</keyword>
<gene>
    <name evidence="8" type="primary">rnfC</name>
    <name evidence="12" type="ORF">PTD2_17475</name>
</gene>
<dbReference type="Pfam" id="PF12838">
    <property type="entry name" value="Fer4_7"/>
    <property type="match status" value="1"/>
</dbReference>
<keyword evidence="1 8" id="KW-0813">Transport</keyword>
<dbReference type="InterPro" id="IPR011538">
    <property type="entry name" value="Nuo51_FMN-bd"/>
</dbReference>
<feature type="compositionally biased region" description="Basic and acidic residues" evidence="10">
    <location>
        <begin position="522"/>
        <end position="538"/>
    </location>
</feature>
<evidence type="ECO:0000256" key="6">
    <source>
        <dbReference type="ARBA" id="ARBA00023004"/>
    </source>
</evidence>
<feature type="region of interest" description="Disordered" evidence="10">
    <location>
        <begin position="635"/>
        <end position="661"/>
    </location>
</feature>
<reference evidence="12 13" key="1">
    <citation type="submission" date="2006-02" db="EMBL/GenBank/DDBJ databases">
        <authorList>
            <person name="Moran M.A."/>
            <person name="Kjelleberg S."/>
            <person name="Egan S."/>
            <person name="Saunders N."/>
            <person name="Thomas T."/>
            <person name="Ferriera S."/>
            <person name="Johnson J."/>
            <person name="Kravitz S."/>
            <person name="Halpern A."/>
            <person name="Remington K."/>
            <person name="Beeson K."/>
            <person name="Tran B."/>
            <person name="Rogers Y.-H."/>
            <person name="Friedman R."/>
            <person name="Venter J.C."/>
        </authorList>
    </citation>
    <scope>NUCLEOTIDE SEQUENCE [LARGE SCALE GENOMIC DNA]</scope>
    <source>
        <strain evidence="12 13">D2</strain>
    </source>
</reference>
<dbReference type="GO" id="GO:0046872">
    <property type="term" value="F:metal ion binding"/>
    <property type="evidence" value="ECO:0007669"/>
    <property type="project" value="UniProtKB-KW"/>
</dbReference>
<keyword evidence="5 8" id="KW-0249">Electron transport</keyword>
<feature type="region of interest" description="Disordered" evidence="10">
    <location>
        <begin position="522"/>
        <end position="590"/>
    </location>
</feature>
<dbReference type="EC" id="7.-.-.-" evidence="8"/>
<evidence type="ECO:0000256" key="2">
    <source>
        <dbReference type="ARBA" id="ARBA00022485"/>
    </source>
</evidence>
<dbReference type="EMBL" id="AAOH01000005">
    <property type="protein sequence ID" value="EAR27635.1"/>
    <property type="molecule type" value="Genomic_DNA"/>
</dbReference>
<protein>
    <recommendedName>
        <fullName evidence="8">Ion-translocating oxidoreductase complex subunit C</fullName>
        <ecNumber evidence="8">7.-.-.-</ecNumber>
    </recommendedName>
    <alternativeName>
        <fullName evidence="8">Rnf electron transport complex subunit C</fullName>
    </alternativeName>
</protein>
<dbReference type="HOGENOM" id="CLU_010808_2_1_6"/>
<feature type="region of interest" description="Disordered" evidence="10">
    <location>
        <begin position="673"/>
        <end position="777"/>
    </location>
</feature>
<evidence type="ECO:0000256" key="7">
    <source>
        <dbReference type="ARBA" id="ARBA00023014"/>
    </source>
</evidence>
<feature type="domain" description="4Fe-4S ferredoxin-type" evidence="11">
    <location>
        <begin position="367"/>
        <end position="397"/>
    </location>
</feature>
<dbReference type="Pfam" id="PF13375">
    <property type="entry name" value="RnfC_N"/>
    <property type="match status" value="1"/>
</dbReference>
<evidence type="ECO:0000256" key="1">
    <source>
        <dbReference type="ARBA" id="ARBA00022448"/>
    </source>
</evidence>
<dbReference type="OrthoDB" id="9767754at2"/>
<dbReference type="GO" id="GO:0051539">
    <property type="term" value="F:4 iron, 4 sulfur cluster binding"/>
    <property type="evidence" value="ECO:0007669"/>
    <property type="project" value="UniProtKB-KW"/>
</dbReference>
<keyword evidence="9" id="KW-0175">Coiled coil</keyword>
<feature type="binding site" evidence="8">
    <location>
        <position position="419"/>
    </location>
    <ligand>
        <name>[4Fe-4S] cluster</name>
        <dbReference type="ChEBI" id="CHEBI:49883"/>
        <label>2</label>
    </ligand>
</feature>
<keyword evidence="8" id="KW-1278">Translocase</keyword>
<feature type="compositionally biased region" description="Low complexity" evidence="10">
    <location>
        <begin position="850"/>
        <end position="859"/>
    </location>
</feature>
<feature type="binding site" evidence="8">
    <location>
        <position position="416"/>
    </location>
    <ligand>
        <name>[4Fe-4S] cluster</name>
        <dbReference type="ChEBI" id="CHEBI:49883"/>
        <label>2</label>
    </ligand>
</feature>
<dbReference type="PROSITE" id="PS51379">
    <property type="entry name" value="4FE4S_FER_2"/>
    <property type="match status" value="2"/>
</dbReference>
<dbReference type="InterPro" id="IPR026902">
    <property type="entry name" value="RnfC_N"/>
</dbReference>
<name>A4CB98_9GAMM</name>
<keyword evidence="8" id="KW-0997">Cell inner membrane</keyword>
<dbReference type="InterPro" id="IPR017896">
    <property type="entry name" value="4Fe4S_Fe-S-bd"/>
</dbReference>
<dbReference type="NCBIfam" id="TIGR01945">
    <property type="entry name" value="rnfC"/>
    <property type="match status" value="1"/>
</dbReference>
<dbReference type="AlphaFoldDB" id="A4CB98"/>
<feature type="region of interest" description="Disordered" evidence="10">
    <location>
        <begin position="850"/>
        <end position="872"/>
    </location>
</feature>
<comment type="function">
    <text evidence="8">Part of a membrane-bound complex that couples electron transfer with translocation of ions across the membrane.</text>
</comment>
<dbReference type="Pfam" id="PF01512">
    <property type="entry name" value="Complex1_51K"/>
    <property type="match status" value="1"/>
</dbReference>
<dbReference type="InterPro" id="IPR037225">
    <property type="entry name" value="Nuo51_FMN-bd_sf"/>
</dbReference>
<dbReference type="Gene3D" id="3.40.50.11540">
    <property type="entry name" value="NADH-ubiquinone oxidoreductase 51kDa subunit"/>
    <property type="match status" value="1"/>
</dbReference>
<feature type="binding site" evidence="8">
    <location>
        <position position="377"/>
    </location>
    <ligand>
        <name>[4Fe-4S] cluster</name>
        <dbReference type="ChEBI" id="CHEBI:49883"/>
        <label>1</label>
    </ligand>
</feature>
<feature type="compositionally biased region" description="Polar residues" evidence="10">
    <location>
        <begin position="680"/>
        <end position="710"/>
    </location>
</feature>
<accession>A4CB98</accession>
<dbReference type="GO" id="GO:0022900">
    <property type="term" value="P:electron transport chain"/>
    <property type="evidence" value="ECO:0007669"/>
    <property type="project" value="UniProtKB-UniRule"/>
</dbReference>
<feature type="region of interest" description="Disordered" evidence="10">
    <location>
        <begin position="792"/>
        <end position="836"/>
    </location>
</feature>
<comment type="subunit">
    <text evidence="8">The complex is composed of six subunits: RnfA, RnfB, RnfC, RnfD, RnfE and RnfG.</text>
</comment>
<dbReference type="STRING" id="87626.PTD2_17475"/>
<feature type="domain" description="4Fe-4S ferredoxin-type" evidence="11">
    <location>
        <begin position="407"/>
        <end position="436"/>
    </location>
</feature>
<dbReference type="GO" id="GO:0009055">
    <property type="term" value="F:electron transfer activity"/>
    <property type="evidence" value="ECO:0007669"/>
    <property type="project" value="InterPro"/>
</dbReference>
<feature type="binding site" evidence="8">
    <location>
        <position position="383"/>
    </location>
    <ligand>
        <name>[4Fe-4S] cluster</name>
        <dbReference type="ChEBI" id="CHEBI:49883"/>
        <label>1</label>
    </ligand>
</feature>
<evidence type="ECO:0000256" key="4">
    <source>
        <dbReference type="ARBA" id="ARBA00022737"/>
    </source>
</evidence>
<feature type="binding site" evidence="8">
    <location>
        <position position="387"/>
    </location>
    <ligand>
        <name>[4Fe-4S] cluster</name>
        <dbReference type="ChEBI" id="CHEBI:49883"/>
        <label>2</label>
    </ligand>
</feature>
<keyword evidence="2 8" id="KW-0004">4Fe-4S</keyword>
<proteinExistence type="inferred from homology"/>
<dbReference type="HAMAP" id="MF_00461">
    <property type="entry name" value="RsxC_RnfC"/>
    <property type="match status" value="1"/>
</dbReference>
<evidence type="ECO:0000313" key="12">
    <source>
        <dbReference type="EMBL" id="EAR27635.1"/>
    </source>
</evidence>
<evidence type="ECO:0000313" key="13">
    <source>
        <dbReference type="Proteomes" id="UP000006201"/>
    </source>
</evidence>